<keyword evidence="3" id="KW-0808">Transferase</keyword>
<reference evidence="3 4" key="1">
    <citation type="submission" date="2016-10" db="EMBL/GenBank/DDBJ databases">
        <authorList>
            <person name="de Groot N.N."/>
        </authorList>
    </citation>
    <scope>NUCLEOTIDE SEQUENCE [LARGE SCALE GENOMIC DNA]</scope>
    <source>
        <strain evidence="3 4">DSM 29433</strain>
    </source>
</reference>
<gene>
    <name evidence="3" type="ORF">SAMN05444714_3152</name>
</gene>
<dbReference type="GO" id="GO:0016410">
    <property type="term" value="F:N-acyltransferase activity"/>
    <property type="evidence" value="ECO:0007669"/>
    <property type="project" value="TreeGrafter"/>
</dbReference>
<dbReference type="OrthoDB" id="9814648at2"/>
<accession>A0A1I6N2R0</accession>
<dbReference type="InterPro" id="IPR000182">
    <property type="entry name" value="GNAT_dom"/>
</dbReference>
<feature type="domain" description="N-acetyltransferase" evidence="2">
    <location>
        <begin position="7"/>
        <end position="164"/>
    </location>
</feature>
<dbReference type="PROSITE" id="PS51186">
    <property type="entry name" value="GNAT"/>
    <property type="match status" value="1"/>
</dbReference>
<sequence length="171" mass="19004">MTRPPKYSFRQATPADLLLLADWRKAAHVARWWGEGESYSQEDLAEPRVTMMIVSLDDRPFAYMQDYTVHGWDDHHFAGLPHGSRGIDQFIGPSDMIGKGHGPAFIAQRVHSLFEAGAPVVATDPHPDNASAIRAYEKAGFAISGQPQDTAWGRIVPMLAHRLEAMRQSTP</sequence>
<dbReference type="PANTHER" id="PTHR31438">
    <property type="entry name" value="LYSINE N-ACYLTRANSFERASE C17G9.06C-RELATED"/>
    <property type="match status" value="1"/>
</dbReference>
<dbReference type="Gene3D" id="3.40.630.30">
    <property type="match status" value="1"/>
</dbReference>
<keyword evidence="4" id="KW-1185">Reference proteome</keyword>
<organism evidence="3 4">
    <name type="scientific">Yoonia litorea</name>
    <dbReference type="NCBI Taxonomy" id="1123755"/>
    <lineage>
        <taxon>Bacteria</taxon>
        <taxon>Pseudomonadati</taxon>
        <taxon>Pseudomonadota</taxon>
        <taxon>Alphaproteobacteria</taxon>
        <taxon>Rhodobacterales</taxon>
        <taxon>Paracoccaceae</taxon>
        <taxon>Yoonia</taxon>
    </lineage>
</organism>
<dbReference type="AlphaFoldDB" id="A0A1I6N2R0"/>
<evidence type="ECO:0000259" key="2">
    <source>
        <dbReference type="PROSITE" id="PS51186"/>
    </source>
</evidence>
<dbReference type="EMBL" id="FOZM01000004">
    <property type="protein sequence ID" value="SFS22131.1"/>
    <property type="molecule type" value="Genomic_DNA"/>
</dbReference>
<dbReference type="Proteomes" id="UP000198926">
    <property type="component" value="Unassembled WGS sequence"/>
</dbReference>
<dbReference type="RefSeq" id="WP_090210485.1">
    <property type="nucleotide sequence ID" value="NZ_FOZM01000004.1"/>
</dbReference>
<keyword evidence="1" id="KW-0046">Antibiotic resistance</keyword>
<dbReference type="SUPFAM" id="SSF55729">
    <property type="entry name" value="Acyl-CoA N-acyltransferases (Nat)"/>
    <property type="match status" value="1"/>
</dbReference>
<evidence type="ECO:0000313" key="3">
    <source>
        <dbReference type="EMBL" id="SFS22131.1"/>
    </source>
</evidence>
<evidence type="ECO:0000313" key="4">
    <source>
        <dbReference type="Proteomes" id="UP000198926"/>
    </source>
</evidence>
<proteinExistence type="predicted"/>
<dbReference type="PANTHER" id="PTHR31438:SF1">
    <property type="entry name" value="LYSINE N-ACYLTRANSFERASE C17G9.06C-RELATED"/>
    <property type="match status" value="1"/>
</dbReference>
<dbReference type="STRING" id="1123755.SAMN05444714_3152"/>
<dbReference type="InterPro" id="IPR016181">
    <property type="entry name" value="Acyl_CoA_acyltransferase"/>
</dbReference>
<dbReference type="GO" id="GO:0046677">
    <property type="term" value="P:response to antibiotic"/>
    <property type="evidence" value="ECO:0007669"/>
    <property type="project" value="UniProtKB-KW"/>
</dbReference>
<evidence type="ECO:0000256" key="1">
    <source>
        <dbReference type="ARBA" id="ARBA00023251"/>
    </source>
</evidence>
<name>A0A1I6N2R0_9RHOB</name>
<dbReference type="Pfam" id="PF13523">
    <property type="entry name" value="Acetyltransf_8"/>
    <property type="match status" value="1"/>
</dbReference>
<protein>
    <submittedName>
        <fullName evidence="3">Aminoglycoside 6'-N-acetyltransferase</fullName>
    </submittedName>
</protein>